<dbReference type="InterPro" id="IPR011008">
    <property type="entry name" value="Dimeric_a/b-barrel"/>
</dbReference>
<reference evidence="1" key="2">
    <citation type="submission" date="2025-09" db="UniProtKB">
        <authorList>
            <consortium name="Ensembl"/>
        </authorList>
    </citation>
    <scope>IDENTIFICATION</scope>
</reference>
<dbReference type="AlphaFoldDB" id="A0A8C3JD96"/>
<protein>
    <submittedName>
        <fullName evidence="1">Nipsnap homolog 1</fullName>
    </submittedName>
</protein>
<dbReference type="Proteomes" id="UP000694419">
    <property type="component" value="Unplaced"/>
</dbReference>
<dbReference type="FunFam" id="3.30.70.100:FF:000007">
    <property type="entry name" value="protein NipSnap homolog 2"/>
    <property type="match status" value="1"/>
</dbReference>
<reference evidence="1" key="1">
    <citation type="submission" date="2025-08" db="UniProtKB">
        <authorList>
            <consortium name="Ensembl"/>
        </authorList>
    </citation>
    <scope>IDENTIFICATION</scope>
</reference>
<evidence type="ECO:0000313" key="1">
    <source>
        <dbReference type="Ensembl" id="ENSCPGP00000005984.1"/>
    </source>
</evidence>
<evidence type="ECO:0000313" key="2">
    <source>
        <dbReference type="Proteomes" id="UP000694419"/>
    </source>
</evidence>
<accession>A0A8C3JD96</accession>
<name>A0A8C3JD96_9CHAR</name>
<dbReference type="PANTHER" id="PTHR21017:SF11">
    <property type="entry name" value="PROTEIN NIPSNAP HOMOLOG 1"/>
    <property type="match status" value="1"/>
</dbReference>
<dbReference type="Gene3D" id="3.30.70.100">
    <property type="match status" value="1"/>
</dbReference>
<proteinExistence type="predicted"/>
<dbReference type="SUPFAM" id="SSF54909">
    <property type="entry name" value="Dimeric alpha+beta barrel"/>
    <property type="match status" value="1"/>
</dbReference>
<organism evidence="1 2">
    <name type="scientific">Calidris pygmaea</name>
    <name type="common">Spoon-billed sandpiper</name>
    <dbReference type="NCBI Taxonomy" id="425635"/>
    <lineage>
        <taxon>Eukaryota</taxon>
        <taxon>Metazoa</taxon>
        <taxon>Chordata</taxon>
        <taxon>Craniata</taxon>
        <taxon>Vertebrata</taxon>
        <taxon>Euteleostomi</taxon>
        <taxon>Archelosauria</taxon>
        <taxon>Archosauria</taxon>
        <taxon>Dinosauria</taxon>
        <taxon>Saurischia</taxon>
        <taxon>Theropoda</taxon>
        <taxon>Coelurosauria</taxon>
        <taxon>Aves</taxon>
        <taxon>Neognathae</taxon>
        <taxon>Neoaves</taxon>
        <taxon>Charadriiformes</taxon>
        <taxon>Scolopacidae</taxon>
        <taxon>Calidris</taxon>
    </lineage>
</organism>
<dbReference type="GO" id="GO:0019233">
    <property type="term" value="P:sensory perception of pain"/>
    <property type="evidence" value="ECO:0007669"/>
    <property type="project" value="TreeGrafter"/>
</dbReference>
<keyword evidence="2" id="KW-1185">Reference proteome</keyword>
<dbReference type="Ensembl" id="ENSCPGT00000006583.1">
    <property type="protein sequence ID" value="ENSCPGP00000005984.1"/>
    <property type="gene ID" value="ENSCPGG00000004287.1"/>
</dbReference>
<sequence>MISKVPSNREDVSCVSVCPRREEVLPKLHSDADYPCDLVGNWNTWYGEQDQAVHLWRFSGGYPALMDCMNKLKQNKEYLDFRKERSRMLLSRRNQLLLEFSFWNEPLPRQGPNIYELRTYKLKARGLSGGAKGFFF</sequence>
<dbReference type="GO" id="GO:0005739">
    <property type="term" value="C:mitochondrion"/>
    <property type="evidence" value="ECO:0007669"/>
    <property type="project" value="TreeGrafter"/>
</dbReference>
<dbReference type="InterPro" id="IPR051557">
    <property type="entry name" value="NipSnap_domain"/>
</dbReference>
<dbReference type="PANTHER" id="PTHR21017">
    <property type="entry name" value="NIPSNAP-RELATED"/>
    <property type="match status" value="1"/>
</dbReference>